<dbReference type="EMBL" id="JAQQFN010000002">
    <property type="protein sequence ID" value="MFL9882032.1"/>
    <property type="molecule type" value="Genomic_DNA"/>
</dbReference>
<dbReference type="Proteomes" id="UP001629249">
    <property type="component" value="Unassembled WGS sequence"/>
</dbReference>
<gene>
    <name evidence="1" type="ORF">PQR66_03290</name>
</gene>
<name>A0ABW8ZGN0_9BURK</name>
<comment type="caution">
    <text evidence="1">The sequence shown here is derived from an EMBL/GenBank/DDBJ whole genome shotgun (WGS) entry which is preliminary data.</text>
</comment>
<keyword evidence="2" id="KW-1185">Reference proteome</keyword>
<accession>A0ABW8ZGN0</accession>
<reference evidence="1 2" key="1">
    <citation type="journal article" date="2024" name="Chem. Sci.">
        <title>Discovery of megapolipeptins by genome mining of a Burkholderiales bacteria collection.</title>
        <authorList>
            <person name="Paulo B.S."/>
            <person name="Recchia M.J.J."/>
            <person name="Lee S."/>
            <person name="Fergusson C.H."/>
            <person name="Romanowski S.B."/>
            <person name="Hernandez A."/>
            <person name="Krull N."/>
            <person name="Liu D.Y."/>
            <person name="Cavanagh H."/>
            <person name="Bos A."/>
            <person name="Gray C.A."/>
            <person name="Murphy B.T."/>
            <person name="Linington R.G."/>
            <person name="Eustaquio A.S."/>
        </authorList>
    </citation>
    <scope>NUCLEOTIDE SEQUENCE [LARGE SCALE GENOMIC DNA]</scope>
    <source>
        <strain evidence="1 2">RL16-012-BIC-B</strain>
    </source>
</reference>
<sequence length="57" mass="6454">MEFTVDERLTEGELKALVRAAENDTAQHHIAIARNDQIKAHAQMRLLGLELAEAERE</sequence>
<dbReference type="RefSeq" id="WP_408331895.1">
    <property type="nucleotide sequence ID" value="NZ_JAQQFH010000024.1"/>
</dbReference>
<proteinExistence type="predicted"/>
<evidence type="ECO:0000313" key="1">
    <source>
        <dbReference type="EMBL" id="MFL9882032.1"/>
    </source>
</evidence>
<evidence type="ECO:0000313" key="2">
    <source>
        <dbReference type="Proteomes" id="UP001629249"/>
    </source>
</evidence>
<protein>
    <submittedName>
        <fullName evidence="1">Uncharacterized protein</fullName>
    </submittedName>
</protein>
<organism evidence="1 2">
    <name type="scientific">Paraburkholderia agricolaris</name>
    <dbReference type="NCBI Taxonomy" id="2152888"/>
    <lineage>
        <taxon>Bacteria</taxon>
        <taxon>Pseudomonadati</taxon>
        <taxon>Pseudomonadota</taxon>
        <taxon>Betaproteobacteria</taxon>
        <taxon>Burkholderiales</taxon>
        <taxon>Burkholderiaceae</taxon>
        <taxon>Paraburkholderia</taxon>
    </lineage>
</organism>